<dbReference type="PANTHER" id="PTHR31004:SF1">
    <property type="entry name" value="TRANSMEMBRANE PROTEIN 79"/>
    <property type="match status" value="1"/>
</dbReference>
<dbReference type="InterPro" id="IPR001129">
    <property type="entry name" value="Membr-assoc_MAPEG"/>
</dbReference>
<dbReference type="AlphaFoldDB" id="A0A8E0KKL0"/>
<protein>
    <recommendedName>
        <fullName evidence="8">MAPEG family protein</fullName>
    </recommendedName>
</protein>
<dbReference type="RefSeq" id="WP_021696238.1">
    <property type="nucleotide sequence ID" value="NZ_BATC01000004.1"/>
</dbReference>
<keyword evidence="3 5" id="KW-1133">Transmembrane helix</keyword>
<dbReference type="Proteomes" id="UP000016569">
    <property type="component" value="Unassembled WGS sequence"/>
</dbReference>
<comment type="caution">
    <text evidence="6">The sequence shown here is derived from an EMBL/GenBank/DDBJ whole genome shotgun (WGS) entry which is preliminary data.</text>
</comment>
<name>A0A8E0KKL0_9CAUL</name>
<dbReference type="Gene3D" id="1.20.120.550">
    <property type="entry name" value="Membrane associated eicosanoid/glutathione metabolism-like domain"/>
    <property type="match status" value="1"/>
</dbReference>
<keyword evidence="7" id="KW-1185">Reference proteome</keyword>
<dbReference type="EMBL" id="BATC01000004">
    <property type="protein sequence ID" value="GAD58142.1"/>
    <property type="molecule type" value="Genomic_DNA"/>
</dbReference>
<accession>A0A8E0KKL0</accession>
<dbReference type="SUPFAM" id="SSF161084">
    <property type="entry name" value="MAPEG domain-like"/>
    <property type="match status" value="1"/>
</dbReference>
<evidence type="ECO:0000313" key="6">
    <source>
        <dbReference type="EMBL" id="GAD58142.1"/>
    </source>
</evidence>
<feature type="transmembrane region" description="Helical" evidence="5">
    <location>
        <begin position="51"/>
        <end position="71"/>
    </location>
</feature>
<evidence type="ECO:0000256" key="4">
    <source>
        <dbReference type="ARBA" id="ARBA00023136"/>
    </source>
</evidence>
<dbReference type="Pfam" id="PF01124">
    <property type="entry name" value="MAPEG"/>
    <property type="match status" value="1"/>
</dbReference>
<feature type="transmembrane region" description="Helical" evidence="5">
    <location>
        <begin position="155"/>
        <end position="178"/>
    </location>
</feature>
<evidence type="ECO:0000256" key="5">
    <source>
        <dbReference type="SAM" id="Phobius"/>
    </source>
</evidence>
<dbReference type="OrthoDB" id="582367at2"/>
<reference evidence="7" key="1">
    <citation type="journal article" date="2013" name="Genome Announc.">
        <title>Draft Genome Sequence of the Dimorphic Prosthecate Bacterium Brevundimonas abyssalis TAR-001T.</title>
        <authorList>
            <person name="Tsubouchi T."/>
            <person name="Nishi S."/>
            <person name="Usui K."/>
            <person name="Shimane Y."/>
            <person name="Takaki Y."/>
            <person name="Maruyama T."/>
            <person name="Hatada Y."/>
        </authorList>
    </citation>
    <scope>NUCLEOTIDE SEQUENCE [LARGE SCALE GENOMIC DNA]</scope>
    <source>
        <strain evidence="7">TAR-001</strain>
    </source>
</reference>
<dbReference type="GO" id="GO:0005765">
    <property type="term" value="C:lysosomal membrane"/>
    <property type="evidence" value="ECO:0007669"/>
    <property type="project" value="TreeGrafter"/>
</dbReference>
<evidence type="ECO:0000256" key="1">
    <source>
        <dbReference type="ARBA" id="ARBA00004370"/>
    </source>
</evidence>
<organism evidence="6 7">
    <name type="scientific">Brevundimonas abyssalis TAR-001</name>
    <dbReference type="NCBI Taxonomy" id="1391729"/>
    <lineage>
        <taxon>Bacteria</taxon>
        <taxon>Pseudomonadati</taxon>
        <taxon>Pseudomonadota</taxon>
        <taxon>Alphaproteobacteria</taxon>
        <taxon>Caulobacterales</taxon>
        <taxon>Caulobacteraceae</taxon>
        <taxon>Brevundimonas</taxon>
    </lineage>
</organism>
<evidence type="ECO:0008006" key="8">
    <source>
        <dbReference type="Google" id="ProtNLM"/>
    </source>
</evidence>
<dbReference type="InterPro" id="IPR023352">
    <property type="entry name" value="MAPEG-like_dom_sf"/>
</dbReference>
<evidence type="ECO:0000256" key="3">
    <source>
        <dbReference type="ARBA" id="ARBA00022989"/>
    </source>
</evidence>
<keyword evidence="2 5" id="KW-0812">Transmembrane</keyword>
<dbReference type="GO" id="GO:0045055">
    <property type="term" value="P:regulated exocytosis"/>
    <property type="evidence" value="ECO:0007669"/>
    <property type="project" value="TreeGrafter"/>
</dbReference>
<feature type="transmembrane region" description="Helical" evidence="5">
    <location>
        <begin position="127"/>
        <end position="149"/>
    </location>
</feature>
<evidence type="ECO:0000313" key="7">
    <source>
        <dbReference type="Proteomes" id="UP000016569"/>
    </source>
</evidence>
<comment type="subcellular location">
    <subcellularLocation>
        <location evidence="1">Membrane</location>
    </subcellularLocation>
</comment>
<evidence type="ECO:0000256" key="2">
    <source>
        <dbReference type="ARBA" id="ARBA00022692"/>
    </source>
</evidence>
<feature type="transmembrane region" description="Helical" evidence="5">
    <location>
        <begin position="12"/>
        <end position="31"/>
    </location>
</feature>
<gene>
    <name evidence="6" type="ORF">MBEBAB_0392</name>
</gene>
<sequence>MTLSAEQTAIAIRSALAVAITVAAVVAAWLWLPPSLLGAAADLTTADRFAYALRTDLLILLWLAGCVRVVASIRFRSEADRPGSAYAAPSSRLAVPAAVLQNSLEQTVLAVGAHLVLATVLRGEEMILLPVLVALYLVGRVFFALGYARGAAARAFGMALTGASTIGAFGIAIVLIGLGR</sequence>
<proteinExistence type="predicted"/>
<dbReference type="PANTHER" id="PTHR31004">
    <property type="entry name" value="TRANSMEMBRANE PROTEIN 79"/>
    <property type="match status" value="1"/>
</dbReference>
<keyword evidence="4 5" id="KW-0472">Membrane</keyword>